<dbReference type="AlphaFoldDB" id="A0A6M3LCL4"/>
<evidence type="ECO:0000313" key="1">
    <source>
        <dbReference type="EMBL" id="QJA90828.1"/>
    </source>
</evidence>
<reference evidence="1" key="1">
    <citation type="submission" date="2020-03" db="EMBL/GenBank/DDBJ databases">
        <title>The deep terrestrial virosphere.</title>
        <authorList>
            <person name="Holmfeldt K."/>
            <person name="Nilsson E."/>
            <person name="Simone D."/>
            <person name="Lopez-Fernandez M."/>
            <person name="Wu X."/>
            <person name="de Brujin I."/>
            <person name="Lundin D."/>
            <person name="Andersson A."/>
            <person name="Bertilsson S."/>
            <person name="Dopson M."/>
        </authorList>
    </citation>
    <scope>NUCLEOTIDE SEQUENCE</scope>
    <source>
        <strain evidence="1">MM415B03555</strain>
    </source>
</reference>
<dbReference type="EMBL" id="MT142940">
    <property type="protein sequence ID" value="QJA90828.1"/>
    <property type="molecule type" value="Genomic_DNA"/>
</dbReference>
<accession>A0A6M3LCL4</accession>
<protein>
    <submittedName>
        <fullName evidence="1">Uncharacterized protein</fullName>
    </submittedName>
</protein>
<name>A0A6M3LCL4_9ZZZZ</name>
<organism evidence="1">
    <name type="scientific">viral metagenome</name>
    <dbReference type="NCBI Taxonomy" id="1070528"/>
    <lineage>
        <taxon>unclassified sequences</taxon>
        <taxon>metagenomes</taxon>
        <taxon>organismal metagenomes</taxon>
    </lineage>
</organism>
<proteinExistence type="predicted"/>
<sequence length="61" mass="6664">MADKQEITVMVCGTKLCKDGKPHDDDSLVDFRDENGRVTWASVACSRCGLTVMDRCLLGDG</sequence>
<gene>
    <name evidence="1" type="ORF">MM415B03555_0012</name>
</gene>